<gene>
    <name evidence="1" type="ORF">NBR_LOCUS4921</name>
</gene>
<reference evidence="3" key="1">
    <citation type="submission" date="2017-02" db="UniProtKB">
        <authorList>
            <consortium name="WormBaseParasite"/>
        </authorList>
    </citation>
    <scope>IDENTIFICATION</scope>
</reference>
<dbReference type="Proteomes" id="UP000271162">
    <property type="component" value="Unassembled WGS sequence"/>
</dbReference>
<protein>
    <submittedName>
        <fullName evidence="3">PEP-CTERM sorting domain-containing protein</fullName>
    </submittedName>
</protein>
<sequence>MCDSTGSKFTNLTQSYQVEQLLTNHVLTADPRTLLTLTLVAFASAIQVVRKRTEPKKT</sequence>
<evidence type="ECO:0000313" key="3">
    <source>
        <dbReference type="WBParaSite" id="NBR_0000492001-mRNA-1"/>
    </source>
</evidence>
<evidence type="ECO:0000313" key="1">
    <source>
        <dbReference type="EMBL" id="VDL68510.1"/>
    </source>
</evidence>
<organism evidence="3">
    <name type="scientific">Nippostrongylus brasiliensis</name>
    <name type="common">Rat hookworm</name>
    <dbReference type="NCBI Taxonomy" id="27835"/>
    <lineage>
        <taxon>Eukaryota</taxon>
        <taxon>Metazoa</taxon>
        <taxon>Ecdysozoa</taxon>
        <taxon>Nematoda</taxon>
        <taxon>Chromadorea</taxon>
        <taxon>Rhabditida</taxon>
        <taxon>Rhabditina</taxon>
        <taxon>Rhabditomorpha</taxon>
        <taxon>Strongyloidea</taxon>
        <taxon>Heligmosomidae</taxon>
        <taxon>Nippostrongylus</taxon>
    </lineage>
</organism>
<keyword evidence="2" id="KW-1185">Reference proteome</keyword>
<evidence type="ECO:0000313" key="2">
    <source>
        <dbReference type="Proteomes" id="UP000271162"/>
    </source>
</evidence>
<accession>A0A0N4XQW8</accession>
<proteinExistence type="predicted"/>
<dbReference type="AlphaFoldDB" id="A0A0N4XQW8"/>
<name>A0A0N4XQW8_NIPBR</name>
<reference evidence="1 2" key="2">
    <citation type="submission" date="2018-11" db="EMBL/GenBank/DDBJ databases">
        <authorList>
            <consortium name="Pathogen Informatics"/>
        </authorList>
    </citation>
    <scope>NUCLEOTIDE SEQUENCE [LARGE SCALE GENOMIC DNA]</scope>
</reference>
<dbReference type="EMBL" id="UYSL01010346">
    <property type="protein sequence ID" value="VDL68510.1"/>
    <property type="molecule type" value="Genomic_DNA"/>
</dbReference>
<dbReference type="WBParaSite" id="NBR_0000492001-mRNA-1">
    <property type="protein sequence ID" value="NBR_0000492001-mRNA-1"/>
    <property type="gene ID" value="NBR_0000492001"/>
</dbReference>